<evidence type="ECO:0000313" key="2">
    <source>
        <dbReference type="Proteomes" id="UP000003860"/>
    </source>
</evidence>
<name>F1TG15_9FIRM</name>
<dbReference type="EMBL" id="ACXX02000012">
    <property type="protein sequence ID" value="EGD46634.1"/>
    <property type="molecule type" value="Genomic_DNA"/>
</dbReference>
<protein>
    <submittedName>
        <fullName evidence="1">Uncharacterized protein</fullName>
    </submittedName>
</protein>
<proteinExistence type="predicted"/>
<accession>F1TG15</accession>
<dbReference type="Proteomes" id="UP000003860">
    <property type="component" value="Unassembled WGS sequence"/>
</dbReference>
<gene>
    <name evidence="1" type="ORF">Cpap_1016</name>
</gene>
<dbReference type="AlphaFoldDB" id="F1TG15"/>
<comment type="caution">
    <text evidence="1">The sequence shown here is derived from an EMBL/GenBank/DDBJ whole genome shotgun (WGS) entry which is preliminary data.</text>
</comment>
<reference evidence="1" key="2">
    <citation type="submission" date="2011-01" db="EMBL/GenBank/DDBJ databases">
        <title>The Non-contiguous Finished genome of Clostridium papyrosolvens.</title>
        <authorList>
            <person name="Lucas S."/>
            <person name="Copeland A."/>
            <person name="Lapidus A."/>
            <person name="Cheng J.-F."/>
            <person name="Goodwin L."/>
            <person name="Pitluck S."/>
            <person name="Misra M."/>
            <person name="Chertkov O."/>
            <person name="Detter J.C."/>
            <person name="Han C."/>
            <person name="Tapia R."/>
            <person name="Land M."/>
            <person name="Hauser L."/>
            <person name="Kyrpides N."/>
            <person name="Ivanova N."/>
            <person name="Pagani I."/>
            <person name="Mouttaki H."/>
            <person name="He Z."/>
            <person name="Zhou J."/>
            <person name="Hemme C.L."/>
            <person name="Woyke T."/>
        </authorList>
    </citation>
    <scope>NUCLEOTIDE SEQUENCE [LARGE SCALE GENOMIC DNA]</scope>
    <source>
        <strain evidence="1">DSM 2782</strain>
    </source>
</reference>
<reference evidence="1" key="1">
    <citation type="submission" date="2009-07" db="EMBL/GenBank/DDBJ databases">
        <authorList>
            <consortium name="US DOE Joint Genome Institute (JGI-PGF)"/>
            <person name="Lucas S."/>
            <person name="Copeland A."/>
            <person name="Lapidus A."/>
            <person name="Glavina del Rio T."/>
            <person name="Tice H."/>
            <person name="Bruce D."/>
            <person name="Goodwin L."/>
            <person name="Pitluck S."/>
            <person name="Larimer F."/>
            <person name="Land M.L."/>
            <person name="Mouttaki H."/>
            <person name="He Z."/>
            <person name="Zhou J."/>
            <person name="Hemme C.L."/>
        </authorList>
    </citation>
    <scope>NUCLEOTIDE SEQUENCE</scope>
    <source>
        <strain evidence="1">DSM 2782</strain>
    </source>
</reference>
<sequence>MRTGRQLYLLRIRDTKISDKQLSELLDMSVNDILIYEYGLKPIPKDLYDRWEGIVCNH</sequence>
<evidence type="ECO:0000313" key="1">
    <source>
        <dbReference type="EMBL" id="EGD46634.1"/>
    </source>
</evidence>
<keyword evidence="2" id="KW-1185">Reference proteome</keyword>
<organism evidence="1 2">
    <name type="scientific">Ruminiclostridium papyrosolvens DSM 2782</name>
    <dbReference type="NCBI Taxonomy" id="588581"/>
    <lineage>
        <taxon>Bacteria</taxon>
        <taxon>Bacillati</taxon>
        <taxon>Bacillota</taxon>
        <taxon>Clostridia</taxon>
        <taxon>Eubacteriales</taxon>
        <taxon>Oscillospiraceae</taxon>
        <taxon>Ruminiclostridium</taxon>
    </lineage>
</organism>
<dbReference type="eggNOG" id="ENOG502ZU4U">
    <property type="taxonomic scope" value="Bacteria"/>
</dbReference>
<dbReference type="RefSeq" id="WP_004621024.1">
    <property type="nucleotide sequence ID" value="NZ_ACXX02000012.1"/>
</dbReference>